<dbReference type="PANTHER" id="PTHR10974">
    <property type="entry name" value="FI08016P-RELATED"/>
    <property type="match status" value="1"/>
</dbReference>
<dbReference type="InterPro" id="IPR004245">
    <property type="entry name" value="DUF229"/>
</dbReference>
<reference evidence="3" key="1">
    <citation type="submission" date="2022-11" db="UniProtKB">
        <authorList>
            <consortium name="WormBaseParasite"/>
        </authorList>
    </citation>
    <scope>IDENTIFICATION</scope>
</reference>
<sequence length="353" mass="41080">MLKERNLPLNIITKSSERNQRLKLFALYLLLFVGLVLLLLLFVNYSFPTLQNIYGLNNDFEVGAPLKTEGFVTPTSSLPPTTNASKQIWLDFCNLTDLDPWDSSIIKYIKPQKDHLLNCTRKVFEHSKLINGQLFIYSNESMNCQMRCLFSNGDRQIIYGIVNNVINGTKPECDVIEVECRLDGDNNEKEYPHYKYLHAQIYRNVSKLPPSSFPKPPEKYDVHIMILDSVSQTQFIRSLPKTIYMLRERYEAIPFEHLNKVGINSYPNGFAFLMGKMIKDIPVSPFSKGYFGDYKSKHEICKIPLDNEQFIGFRFKDDGYVTMMSEDWKNGVFMWPNCIGFKETPMDHYMKFV</sequence>
<keyword evidence="1" id="KW-0472">Membrane</keyword>
<evidence type="ECO:0000313" key="3">
    <source>
        <dbReference type="WBParaSite" id="PDA_v2.g13273.t1"/>
    </source>
</evidence>
<keyword evidence="2" id="KW-1185">Reference proteome</keyword>
<dbReference type="AlphaFoldDB" id="A0A914P5S6"/>
<feature type="transmembrane region" description="Helical" evidence="1">
    <location>
        <begin position="24"/>
        <end position="47"/>
    </location>
</feature>
<dbReference type="Pfam" id="PF02995">
    <property type="entry name" value="DUF229"/>
    <property type="match status" value="1"/>
</dbReference>
<organism evidence="2 3">
    <name type="scientific">Panagrolaimus davidi</name>
    <dbReference type="NCBI Taxonomy" id="227884"/>
    <lineage>
        <taxon>Eukaryota</taxon>
        <taxon>Metazoa</taxon>
        <taxon>Ecdysozoa</taxon>
        <taxon>Nematoda</taxon>
        <taxon>Chromadorea</taxon>
        <taxon>Rhabditida</taxon>
        <taxon>Tylenchina</taxon>
        <taxon>Panagrolaimomorpha</taxon>
        <taxon>Panagrolaimoidea</taxon>
        <taxon>Panagrolaimidae</taxon>
        <taxon>Panagrolaimus</taxon>
    </lineage>
</organism>
<keyword evidence="1" id="KW-1133">Transmembrane helix</keyword>
<dbReference type="GO" id="GO:0005615">
    <property type="term" value="C:extracellular space"/>
    <property type="evidence" value="ECO:0007669"/>
    <property type="project" value="TreeGrafter"/>
</dbReference>
<evidence type="ECO:0000313" key="2">
    <source>
        <dbReference type="Proteomes" id="UP000887578"/>
    </source>
</evidence>
<dbReference type="WBParaSite" id="PDA_v2.g13273.t1">
    <property type="protein sequence ID" value="PDA_v2.g13273.t1"/>
    <property type="gene ID" value="PDA_v2.g13273"/>
</dbReference>
<dbReference type="PANTHER" id="PTHR10974:SF75">
    <property type="entry name" value="SULFATASE DOMAIN-CONTAINING PROTEIN"/>
    <property type="match status" value="1"/>
</dbReference>
<accession>A0A914P5S6</accession>
<proteinExistence type="predicted"/>
<name>A0A914P5S6_9BILA</name>
<keyword evidence="1" id="KW-0812">Transmembrane</keyword>
<protein>
    <submittedName>
        <fullName evidence="3">Hexosyltransferase</fullName>
    </submittedName>
</protein>
<evidence type="ECO:0000256" key="1">
    <source>
        <dbReference type="SAM" id="Phobius"/>
    </source>
</evidence>
<dbReference type="Proteomes" id="UP000887578">
    <property type="component" value="Unplaced"/>
</dbReference>